<dbReference type="EMBL" id="JALQCY010000003">
    <property type="protein sequence ID" value="MCK9794572.1"/>
    <property type="molecule type" value="Genomic_DNA"/>
</dbReference>
<dbReference type="InterPro" id="IPR050126">
    <property type="entry name" value="Ap4A_hydrolase"/>
</dbReference>
<dbReference type="InterPro" id="IPR029052">
    <property type="entry name" value="Metallo-depent_PP-like"/>
</dbReference>
<organism evidence="3 4">
    <name type="scientific">Isoptericola peretonis</name>
    <dbReference type="NCBI Taxonomy" id="2918523"/>
    <lineage>
        <taxon>Bacteria</taxon>
        <taxon>Bacillati</taxon>
        <taxon>Actinomycetota</taxon>
        <taxon>Actinomycetes</taxon>
        <taxon>Micrococcales</taxon>
        <taxon>Promicromonosporaceae</taxon>
        <taxon>Isoptericola</taxon>
    </lineage>
</organism>
<accession>A0ABT0J4Z0</accession>
<dbReference type="Gene3D" id="3.60.21.10">
    <property type="match status" value="1"/>
</dbReference>
<dbReference type="PIRSF" id="PIRSF000883">
    <property type="entry name" value="Pesterase_MJ0912"/>
    <property type="match status" value="1"/>
</dbReference>
<comment type="caution">
    <text evidence="3">The sequence shown here is derived from an EMBL/GenBank/DDBJ whole genome shotgun (WGS) entry which is preliminary data.</text>
</comment>
<dbReference type="Pfam" id="PF12850">
    <property type="entry name" value="Metallophos_2"/>
    <property type="match status" value="1"/>
</dbReference>
<evidence type="ECO:0000259" key="2">
    <source>
        <dbReference type="Pfam" id="PF12850"/>
    </source>
</evidence>
<feature type="domain" description="Calcineurin-like phosphoesterase" evidence="2">
    <location>
        <begin position="4"/>
        <end position="188"/>
    </location>
</feature>
<name>A0ABT0J4Z0_9MICO</name>
<dbReference type="Proteomes" id="UP001651050">
    <property type="component" value="Unassembled WGS sequence"/>
</dbReference>
<comment type="similarity">
    <text evidence="1">Belongs to the metallophosphoesterase superfamily. YfcE family.</text>
</comment>
<evidence type="ECO:0000256" key="1">
    <source>
        <dbReference type="ARBA" id="ARBA00008950"/>
    </source>
</evidence>
<sequence>MTTIAVFSDLHGNTPALQALLTDLEEVRPELVVNLGDIASGGVDPAGTMALLATRPEIIAVRGNHERQLTTLEPERMSRSDRLAHDTLAPDEIAALGRLPERKEVVSGVLAFHGSPSDDLRYLLQTVDPSAPDALREATDDEVIDRLGADAGRYEVYLCGHTHLQRVRRLADGSVVVNPGSLGWPAYDDDAPYPHLVEAGSPQARYTLLRSTDAGWEIVEKALDYDVESAVAMAEGNARADVAHALRTGRVSRSEG</sequence>
<evidence type="ECO:0000313" key="3">
    <source>
        <dbReference type="EMBL" id="MCK9794572.1"/>
    </source>
</evidence>
<keyword evidence="4" id="KW-1185">Reference proteome</keyword>
<dbReference type="PANTHER" id="PTHR42850:SF2">
    <property type="entry name" value="BLL5683 PROTEIN"/>
    <property type="match status" value="1"/>
</dbReference>
<reference evidence="3 4" key="1">
    <citation type="submission" date="2022-02" db="EMBL/GenBank/DDBJ databases">
        <title>The car tank lid bacteriome: a reservoir of bacteria with potential in bioremediation of fuel.</title>
        <authorList>
            <person name="Vidal-Verdu A."/>
            <person name="Gomez-Martinez D."/>
            <person name="Latorre-Perez A."/>
            <person name="Pereto J."/>
            <person name="Porcar M."/>
        </authorList>
    </citation>
    <scope>NUCLEOTIDE SEQUENCE [LARGE SCALE GENOMIC DNA]</scope>
    <source>
        <strain evidence="3 4">4D.3</strain>
    </source>
</reference>
<dbReference type="InterPro" id="IPR024654">
    <property type="entry name" value="Calcineurin-like_PHP_lpxH"/>
</dbReference>
<dbReference type="SUPFAM" id="SSF56300">
    <property type="entry name" value="Metallo-dependent phosphatases"/>
    <property type="match status" value="1"/>
</dbReference>
<evidence type="ECO:0000313" key="4">
    <source>
        <dbReference type="Proteomes" id="UP001651050"/>
    </source>
</evidence>
<dbReference type="RefSeq" id="WP_416344409.1">
    <property type="nucleotide sequence ID" value="NZ_JALQCY010000003.1"/>
</dbReference>
<dbReference type="PANTHER" id="PTHR42850">
    <property type="entry name" value="METALLOPHOSPHOESTERASE"/>
    <property type="match status" value="1"/>
</dbReference>
<proteinExistence type="inferred from homology"/>
<protein>
    <submittedName>
        <fullName evidence="3">Metallophosphatase family protein</fullName>
    </submittedName>
</protein>
<dbReference type="InterPro" id="IPR011152">
    <property type="entry name" value="Pesterase_MJ0912"/>
</dbReference>
<dbReference type="CDD" id="cd00838">
    <property type="entry name" value="MPP_superfamily"/>
    <property type="match status" value="1"/>
</dbReference>
<gene>
    <name evidence="3" type="ORF">M1843_12520</name>
</gene>